<accession>A0A200Q9I3</accession>
<dbReference type="PROSITE" id="PS50263">
    <property type="entry name" value="CN_HYDROLASE"/>
    <property type="match status" value="1"/>
</dbReference>
<dbReference type="AlphaFoldDB" id="A0A200Q9I3"/>
<dbReference type="InterPro" id="IPR017887">
    <property type="entry name" value="TF_TCP_subgr"/>
</dbReference>
<evidence type="ECO:0000256" key="4">
    <source>
        <dbReference type="SAM" id="MobiDB-lite"/>
    </source>
</evidence>
<evidence type="ECO:0000259" key="6">
    <source>
        <dbReference type="PROSITE" id="PS51369"/>
    </source>
</evidence>
<evidence type="ECO:0000313" key="8">
    <source>
        <dbReference type="Proteomes" id="UP000195402"/>
    </source>
</evidence>
<dbReference type="InParanoid" id="A0A200Q9I3"/>
<keyword evidence="7" id="KW-0378">Hydrolase</keyword>
<dbReference type="EMBL" id="MVGT01002634">
    <property type="protein sequence ID" value="OVA07094.1"/>
    <property type="molecule type" value="Genomic_DNA"/>
</dbReference>
<dbReference type="PROSITE" id="PS51369">
    <property type="entry name" value="TCP"/>
    <property type="match status" value="1"/>
</dbReference>
<dbReference type="GO" id="GO:0047427">
    <property type="term" value="F:cyanoalanine nitrilase activity"/>
    <property type="evidence" value="ECO:0007669"/>
    <property type="project" value="UniProtKB-EC"/>
</dbReference>
<dbReference type="PANTHER" id="PTHR46044:SF8">
    <property type="entry name" value="BIFUNCTIONAL NITRILASE_NITRILE HYDRATASE NIT4B"/>
    <property type="match status" value="1"/>
</dbReference>
<feature type="region of interest" description="Disordered" evidence="4">
    <location>
        <begin position="1"/>
        <end position="27"/>
    </location>
</feature>
<dbReference type="Pfam" id="PF03634">
    <property type="entry name" value="TCP"/>
    <property type="match status" value="1"/>
</dbReference>
<evidence type="ECO:0000256" key="3">
    <source>
        <dbReference type="PROSITE-ProRule" id="PRU10139"/>
    </source>
</evidence>
<protein>
    <submittedName>
        <fullName evidence="7">Carbon-nitrogen hydrolase</fullName>
    </submittedName>
</protein>
<name>A0A200Q9I3_MACCD</name>
<evidence type="ECO:0000313" key="7">
    <source>
        <dbReference type="EMBL" id="OVA07094.1"/>
    </source>
</evidence>
<dbReference type="Gene3D" id="3.60.110.10">
    <property type="entry name" value="Carbon-nitrogen hydrolase"/>
    <property type="match status" value="1"/>
</dbReference>
<dbReference type="InterPro" id="IPR044149">
    <property type="entry name" value="Nitrilases_CHs"/>
</dbReference>
<dbReference type="GO" id="GO:0018822">
    <property type="term" value="F:nitrile hydratase activity"/>
    <property type="evidence" value="ECO:0007669"/>
    <property type="project" value="TreeGrafter"/>
</dbReference>
<dbReference type="PANTHER" id="PTHR46044">
    <property type="entry name" value="NITRILASE"/>
    <property type="match status" value="1"/>
</dbReference>
<comment type="catalytic activity">
    <reaction evidence="1">
        <text>3-cyano-L-alanine + 2 H2O = L-aspartate + NH4(+)</text>
        <dbReference type="Rhea" id="RHEA:11188"/>
        <dbReference type="ChEBI" id="CHEBI:15377"/>
        <dbReference type="ChEBI" id="CHEBI:28938"/>
        <dbReference type="ChEBI" id="CHEBI:29991"/>
        <dbReference type="ChEBI" id="CHEBI:77860"/>
        <dbReference type="EC" id="3.5.5.4"/>
    </reaction>
</comment>
<dbReference type="InterPro" id="IPR003010">
    <property type="entry name" value="C-N_Hydrolase"/>
</dbReference>
<dbReference type="OMA" id="TSEPCWF"/>
<evidence type="ECO:0000256" key="2">
    <source>
        <dbReference type="ARBA" id="ARBA00008129"/>
    </source>
</evidence>
<dbReference type="GO" id="GO:0051410">
    <property type="term" value="P:detoxification of nitrogen compound"/>
    <property type="evidence" value="ECO:0007669"/>
    <property type="project" value="TreeGrafter"/>
</dbReference>
<comment type="caution">
    <text evidence="7">The sequence shown here is derived from an EMBL/GenBank/DDBJ whole genome shotgun (WGS) entry which is preliminary data.</text>
</comment>
<reference evidence="7 8" key="1">
    <citation type="journal article" date="2017" name="Mol. Plant">
        <title>The Genome of Medicinal Plant Macleaya cordata Provides New Insights into Benzylisoquinoline Alkaloids Metabolism.</title>
        <authorList>
            <person name="Liu X."/>
            <person name="Liu Y."/>
            <person name="Huang P."/>
            <person name="Ma Y."/>
            <person name="Qing Z."/>
            <person name="Tang Q."/>
            <person name="Cao H."/>
            <person name="Cheng P."/>
            <person name="Zheng Y."/>
            <person name="Yuan Z."/>
            <person name="Zhou Y."/>
            <person name="Liu J."/>
            <person name="Tang Z."/>
            <person name="Zhuo Y."/>
            <person name="Zhang Y."/>
            <person name="Yu L."/>
            <person name="Huang J."/>
            <person name="Yang P."/>
            <person name="Peng Q."/>
            <person name="Zhang J."/>
            <person name="Jiang W."/>
            <person name="Zhang Z."/>
            <person name="Lin K."/>
            <person name="Ro D.K."/>
            <person name="Chen X."/>
            <person name="Xiong X."/>
            <person name="Shang Y."/>
            <person name="Huang S."/>
            <person name="Zeng J."/>
        </authorList>
    </citation>
    <scope>NUCLEOTIDE SEQUENCE [LARGE SCALE GENOMIC DNA]</scope>
    <source>
        <strain evidence="8">cv. BLH2017</strain>
        <tissue evidence="7">Root</tissue>
    </source>
</reference>
<dbReference type="OrthoDB" id="10250282at2759"/>
<feature type="domain" description="TCP" evidence="6">
    <location>
        <begin position="30"/>
        <end position="84"/>
    </location>
</feature>
<feature type="domain" description="CN hydrolase" evidence="5">
    <location>
        <begin position="158"/>
        <end position="430"/>
    </location>
</feature>
<dbReference type="CDD" id="cd07564">
    <property type="entry name" value="nitrilases_CHs"/>
    <property type="match status" value="1"/>
</dbReference>
<keyword evidence="8" id="KW-1185">Reference proteome</keyword>
<comment type="similarity">
    <text evidence="2">Belongs to the carbon-nitrogen hydrolase superfamily. Nitrilase family.</text>
</comment>
<evidence type="ECO:0000256" key="1">
    <source>
        <dbReference type="ARBA" id="ARBA00000322"/>
    </source>
</evidence>
<dbReference type="Proteomes" id="UP000195402">
    <property type="component" value="Unassembled WGS sequence"/>
</dbReference>
<dbReference type="InterPro" id="IPR036526">
    <property type="entry name" value="C-N_Hydrolase_sf"/>
</dbReference>
<evidence type="ECO:0000259" key="5">
    <source>
        <dbReference type="PROSITE" id="PS50263"/>
    </source>
</evidence>
<gene>
    <name evidence="7" type="ORF">BVC80_1289g8</name>
</gene>
<organism evidence="7 8">
    <name type="scientific">Macleaya cordata</name>
    <name type="common">Five-seeded plume-poppy</name>
    <name type="synonym">Bocconia cordata</name>
    <dbReference type="NCBI Taxonomy" id="56857"/>
    <lineage>
        <taxon>Eukaryota</taxon>
        <taxon>Viridiplantae</taxon>
        <taxon>Streptophyta</taxon>
        <taxon>Embryophyta</taxon>
        <taxon>Tracheophyta</taxon>
        <taxon>Spermatophyta</taxon>
        <taxon>Magnoliopsida</taxon>
        <taxon>Ranunculales</taxon>
        <taxon>Papaveraceae</taxon>
        <taxon>Papaveroideae</taxon>
        <taxon>Macleaya</taxon>
    </lineage>
</organism>
<dbReference type="SUPFAM" id="SSF56317">
    <property type="entry name" value="Carbon-nitrogen hydrolase"/>
    <property type="match status" value="1"/>
</dbReference>
<dbReference type="Pfam" id="PF00795">
    <property type="entry name" value="CN_hydrolase"/>
    <property type="match status" value="1"/>
</dbReference>
<proteinExistence type="inferred from homology"/>
<dbReference type="STRING" id="56857.A0A200Q9I3"/>
<feature type="active site" description="Proton acceptor" evidence="3">
    <location>
        <position position="198"/>
    </location>
</feature>
<dbReference type="PROSITE" id="PS00920">
    <property type="entry name" value="NITRIL_CHT_1"/>
    <property type="match status" value="1"/>
</dbReference>
<sequence length="470" mass="50730">MEIQPVIGNACQSPEESNTNTNNNNKRRRVIDRHAKIDGRGCRIRIPASCAPGIFQLTQELGLRSDGETVHWLLEQTRPELVLQPNPKLPSKTPPRLRLPPSSTDFPSCPIPIAFAYPEDSVNGKITALVPVTNGSGTAAMSSGEANVASDTSHRQTVRATVVQASTVFYDTRATLDKAERLIAGAAAYGSQLVVFPEAFVGGYPRISNFSVTDGSYPIEEHEDFQKYRAAAIEVPGPEGDRLAKISGKYKVHLVMGVVEREGSTLYSTILFFDSQGQYLGKHRKLMLAASEHTIWRSGEKTTLPVYKTAIGKIGGVMCWDNRMPLLRTELYAKGVEIYCAPTADASDVWRASMTHIAIEGGCFVLSANQFCQRKDYPLQPECVSGDANTQLSPESVVCSGGSVIISPSGAILAGPNYQGESLISADLDLGEIERAKLEFNGVGHTLGAESLSPNVKDPNPVPLASAVKI</sequence>
<dbReference type="InterPro" id="IPR000132">
    <property type="entry name" value="Nitrilase/CN_hydratase_CS"/>
</dbReference>